<name>A0A1W2AU71_9FLAO</name>
<dbReference type="SUPFAM" id="SSF48452">
    <property type="entry name" value="TPR-like"/>
    <property type="match status" value="1"/>
</dbReference>
<dbReference type="RefSeq" id="WP_084061560.1">
    <property type="nucleotide sequence ID" value="NZ_FWXO01000003.1"/>
</dbReference>
<organism evidence="1 2">
    <name type="scientific">Cellulophaga tyrosinoxydans</name>
    <dbReference type="NCBI Taxonomy" id="504486"/>
    <lineage>
        <taxon>Bacteria</taxon>
        <taxon>Pseudomonadati</taxon>
        <taxon>Bacteroidota</taxon>
        <taxon>Flavobacteriia</taxon>
        <taxon>Flavobacteriales</taxon>
        <taxon>Flavobacteriaceae</taxon>
        <taxon>Cellulophaga</taxon>
    </lineage>
</organism>
<dbReference type="OrthoDB" id="725917at2"/>
<dbReference type="EMBL" id="FWXO01000003">
    <property type="protein sequence ID" value="SMC64279.1"/>
    <property type="molecule type" value="Genomic_DNA"/>
</dbReference>
<proteinExistence type="predicted"/>
<evidence type="ECO:0000313" key="2">
    <source>
        <dbReference type="Proteomes" id="UP000192360"/>
    </source>
</evidence>
<dbReference type="Proteomes" id="UP000192360">
    <property type="component" value="Unassembled WGS sequence"/>
</dbReference>
<dbReference type="InterPro" id="IPR024302">
    <property type="entry name" value="SusD-like"/>
</dbReference>
<dbReference type="InterPro" id="IPR011990">
    <property type="entry name" value="TPR-like_helical_dom_sf"/>
</dbReference>
<dbReference type="InterPro" id="IPR041662">
    <property type="entry name" value="SusD-like_2"/>
</dbReference>
<dbReference type="PROSITE" id="PS51257">
    <property type="entry name" value="PROKAR_LIPOPROTEIN"/>
    <property type="match status" value="1"/>
</dbReference>
<dbReference type="STRING" id="504486.SAMN05660703_2233"/>
<keyword evidence="2" id="KW-1185">Reference proteome</keyword>
<evidence type="ECO:0000313" key="1">
    <source>
        <dbReference type="EMBL" id="SMC64279.1"/>
    </source>
</evidence>
<dbReference type="AlphaFoldDB" id="A0A1W2AU71"/>
<accession>A0A1W2AU71</accession>
<dbReference type="Gene3D" id="1.25.40.390">
    <property type="match status" value="2"/>
</dbReference>
<dbReference type="Pfam" id="PF12741">
    <property type="entry name" value="SusD-like"/>
    <property type="match status" value="1"/>
</dbReference>
<dbReference type="Pfam" id="PF12771">
    <property type="entry name" value="SusD-like_2"/>
    <property type="match status" value="1"/>
</dbReference>
<gene>
    <name evidence="1" type="ORF">SAMN05660703_2233</name>
</gene>
<sequence>MKNKYIKFILALSFVGIFSCETVELDITKSPNQVSIDNLDPDFLFNSVQLNFAGFVENVAGVGSFTASVSRQFAMTGGNTYENAYSPSSFSGIWASAYSETLADIAALEPIATELDLKYHLGVSKLMKAYIYITLTDLFGDVPYSEALLGNANLNPVADDQIEIYKAMLNEIDEAIVLLSGVSATYPPEDFYFSDGGTVNASTQARWITAANSFKLRVLNNARLAGSDLGINISAEINAILSANNIIDTPEEDWVIQYGSNRLNPNTRHPGYTNYYEASAGGYMSNYLMWEMISEKGFDDPRLAYYFYRQDTNATNEDIFTLGCANAPAPSHYSIYTSIYEPTVGMPFCTANAPRGYWGRDHGDNGGIPPDDEKRTVYGLYPVGGSYDDGSADSAQEEGSTGQLGAGITPIITSFFMDFIKAESALTTGTTGDPAILLESGIRGSMNKVIGFLGVQGTSTTNDVDNYVAFVLDAYTNANNDTERLELIMKENHIATFGNGLEVYNAYRRTGMPSNMQPTLIQASGDFYNSALYPANYVNLNRNATQKARTERIFWDKNNITLH</sequence>
<reference evidence="1 2" key="1">
    <citation type="submission" date="2017-04" db="EMBL/GenBank/DDBJ databases">
        <authorList>
            <person name="Afonso C.L."/>
            <person name="Miller P.J."/>
            <person name="Scott M.A."/>
            <person name="Spackman E."/>
            <person name="Goraichik I."/>
            <person name="Dimitrov K.M."/>
            <person name="Suarez D.L."/>
            <person name="Swayne D.E."/>
        </authorList>
    </citation>
    <scope>NUCLEOTIDE SEQUENCE [LARGE SCALE GENOMIC DNA]</scope>
    <source>
        <strain evidence="1 2">DSM 21164</strain>
    </source>
</reference>
<protein>
    <submittedName>
        <fullName evidence="1">Starch-binding associating with outer membrane</fullName>
    </submittedName>
</protein>